<evidence type="ECO:0000256" key="2">
    <source>
        <dbReference type="SAM" id="MobiDB-lite"/>
    </source>
</evidence>
<keyword evidence="1" id="KW-0175">Coiled coil</keyword>
<evidence type="ECO:0000313" key="4">
    <source>
        <dbReference type="Proteomes" id="UP000297245"/>
    </source>
</evidence>
<reference evidence="3 4" key="1">
    <citation type="journal article" date="2019" name="Nat. Ecol. Evol.">
        <title>Megaphylogeny resolves global patterns of mushroom evolution.</title>
        <authorList>
            <person name="Varga T."/>
            <person name="Krizsan K."/>
            <person name="Foldi C."/>
            <person name="Dima B."/>
            <person name="Sanchez-Garcia M."/>
            <person name="Sanchez-Ramirez S."/>
            <person name="Szollosi G.J."/>
            <person name="Szarkandi J.G."/>
            <person name="Papp V."/>
            <person name="Albert L."/>
            <person name="Andreopoulos W."/>
            <person name="Angelini C."/>
            <person name="Antonin V."/>
            <person name="Barry K.W."/>
            <person name="Bougher N.L."/>
            <person name="Buchanan P."/>
            <person name="Buyck B."/>
            <person name="Bense V."/>
            <person name="Catcheside P."/>
            <person name="Chovatia M."/>
            <person name="Cooper J."/>
            <person name="Damon W."/>
            <person name="Desjardin D."/>
            <person name="Finy P."/>
            <person name="Geml J."/>
            <person name="Haridas S."/>
            <person name="Hughes K."/>
            <person name="Justo A."/>
            <person name="Karasinski D."/>
            <person name="Kautmanova I."/>
            <person name="Kiss B."/>
            <person name="Kocsube S."/>
            <person name="Kotiranta H."/>
            <person name="LaButti K.M."/>
            <person name="Lechner B.E."/>
            <person name="Liimatainen K."/>
            <person name="Lipzen A."/>
            <person name="Lukacs Z."/>
            <person name="Mihaltcheva S."/>
            <person name="Morgado L.N."/>
            <person name="Niskanen T."/>
            <person name="Noordeloos M.E."/>
            <person name="Ohm R.A."/>
            <person name="Ortiz-Santana B."/>
            <person name="Ovrebo C."/>
            <person name="Racz N."/>
            <person name="Riley R."/>
            <person name="Savchenko A."/>
            <person name="Shiryaev A."/>
            <person name="Soop K."/>
            <person name="Spirin V."/>
            <person name="Szebenyi C."/>
            <person name="Tomsovsky M."/>
            <person name="Tulloss R.E."/>
            <person name="Uehling J."/>
            <person name="Grigoriev I.V."/>
            <person name="Vagvolgyi C."/>
            <person name="Papp T."/>
            <person name="Martin F.M."/>
            <person name="Miettinen O."/>
            <person name="Hibbett D.S."/>
            <person name="Nagy L.G."/>
        </authorList>
    </citation>
    <scope>NUCLEOTIDE SEQUENCE [LARGE SCALE GENOMIC DNA]</scope>
    <source>
        <strain evidence="3 4">CBS 962.96</strain>
    </source>
</reference>
<feature type="compositionally biased region" description="Pro residues" evidence="2">
    <location>
        <begin position="278"/>
        <end position="290"/>
    </location>
</feature>
<dbReference type="EMBL" id="ML179038">
    <property type="protein sequence ID" value="THV07218.1"/>
    <property type="molecule type" value="Genomic_DNA"/>
</dbReference>
<accession>A0A4S8MVC5</accession>
<gene>
    <name evidence="3" type="ORF">K435DRAFT_833587</name>
</gene>
<organism evidence="3 4">
    <name type="scientific">Dendrothele bispora (strain CBS 962.96)</name>
    <dbReference type="NCBI Taxonomy" id="1314807"/>
    <lineage>
        <taxon>Eukaryota</taxon>
        <taxon>Fungi</taxon>
        <taxon>Dikarya</taxon>
        <taxon>Basidiomycota</taxon>
        <taxon>Agaricomycotina</taxon>
        <taxon>Agaricomycetes</taxon>
        <taxon>Agaricomycetidae</taxon>
        <taxon>Agaricales</taxon>
        <taxon>Agaricales incertae sedis</taxon>
        <taxon>Dendrothele</taxon>
    </lineage>
</organism>
<dbReference type="Proteomes" id="UP000297245">
    <property type="component" value="Unassembled WGS sequence"/>
</dbReference>
<keyword evidence="4" id="KW-1185">Reference proteome</keyword>
<feature type="coiled-coil region" evidence="1">
    <location>
        <begin position="87"/>
        <end position="129"/>
    </location>
</feature>
<evidence type="ECO:0000256" key="1">
    <source>
        <dbReference type="SAM" id="Coils"/>
    </source>
</evidence>
<name>A0A4S8MVC5_DENBC</name>
<feature type="region of interest" description="Disordered" evidence="2">
    <location>
        <begin position="166"/>
        <end position="308"/>
    </location>
</feature>
<feature type="compositionally biased region" description="Low complexity" evidence="2">
    <location>
        <begin position="171"/>
        <end position="218"/>
    </location>
</feature>
<dbReference type="AlphaFoldDB" id="A0A4S8MVC5"/>
<sequence length="325" mass="36076">MPAVQSSTSPAIKTRKCSNILCKYRNSPMRVAGKHRCGGCKYGTFVTSPQEAAVVDAEKRMAEQPPPKPFRNAWENEDGYIIDWKGYEESQRQAKLLEVEKRRKNQAKLDAAERAREQRRAVRVALEEDDTMIDPFARYGPLEMVQVVKKPAFADSEIFELISVPNRSSGDSESQSFLSRSSSRSSGPSTSDSSQSQYPSSVSSLPSSASSTSLAGSFTHRFDKPLPKLPAHNSVRYDVTPPLTLKKSKSENHSESSNAGSYDHKHRSQPGYHDLKPRSPPPTCPLPPMPTTRAGRRNVTTIPARTRPISTLDVPQEIDSAFHDF</sequence>
<protein>
    <submittedName>
        <fullName evidence="3">Uncharacterized protein</fullName>
    </submittedName>
</protein>
<proteinExistence type="predicted"/>
<evidence type="ECO:0000313" key="3">
    <source>
        <dbReference type="EMBL" id="THV07218.1"/>
    </source>
</evidence>